<evidence type="ECO:0000256" key="1">
    <source>
        <dbReference type="SAM" id="MobiDB-lite"/>
    </source>
</evidence>
<gene>
    <name evidence="2" type="ORF">BDP27DRAFT_1376068</name>
</gene>
<reference evidence="2" key="1">
    <citation type="submission" date="2020-11" db="EMBL/GenBank/DDBJ databases">
        <authorList>
            <consortium name="DOE Joint Genome Institute"/>
            <person name="Ahrendt S."/>
            <person name="Riley R."/>
            <person name="Andreopoulos W."/>
            <person name="Labutti K."/>
            <person name="Pangilinan J."/>
            <person name="Ruiz-Duenas F.J."/>
            <person name="Barrasa J.M."/>
            <person name="Sanchez-Garcia M."/>
            <person name="Camarero S."/>
            <person name="Miyauchi S."/>
            <person name="Serrano A."/>
            <person name="Linde D."/>
            <person name="Babiker R."/>
            <person name="Drula E."/>
            <person name="Ayuso-Fernandez I."/>
            <person name="Pacheco R."/>
            <person name="Padilla G."/>
            <person name="Ferreira P."/>
            <person name="Barriuso J."/>
            <person name="Kellner H."/>
            <person name="Castanera R."/>
            <person name="Alfaro M."/>
            <person name="Ramirez L."/>
            <person name="Pisabarro A.G."/>
            <person name="Kuo A."/>
            <person name="Tritt A."/>
            <person name="Lipzen A."/>
            <person name="He G."/>
            <person name="Yan M."/>
            <person name="Ng V."/>
            <person name="Cullen D."/>
            <person name="Martin F."/>
            <person name="Rosso M.-N."/>
            <person name="Henrissat B."/>
            <person name="Hibbett D."/>
            <person name="Martinez A.T."/>
            <person name="Grigoriev I.V."/>
        </authorList>
    </citation>
    <scope>NUCLEOTIDE SEQUENCE</scope>
    <source>
        <strain evidence="2">AH 40177</strain>
    </source>
</reference>
<evidence type="ECO:0000313" key="3">
    <source>
        <dbReference type="Proteomes" id="UP000772434"/>
    </source>
</evidence>
<proteinExistence type="predicted"/>
<keyword evidence="3" id="KW-1185">Reference proteome</keyword>
<feature type="region of interest" description="Disordered" evidence="1">
    <location>
        <begin position="1"/>
        <end position="22"/>
    </location>
</feature>
<dbReference type="AlphaFoldDB" id="A0A9P5TVX2"/>
<protein>
    <submittedName>
        <fullName evidence="2">Uncharacterized protein</fullName>
    </submittedName>
</protein>
<feature type="compositionally biased region" description="Low complexity" evidence="1">
    <location>
        <begin position="214"/>
        <end position="261"/>
    </location>
</feature>
<name>A0A9P5TVX2_9AGAR</name>
<evidence type="ECO:0000313" key="2">
    <source>
        <dbReference type="EMBL" id="KAF9027077.1"/>
    </source>
</evidence>
<dbReference type="Proteomes" id="UP000772434">
    <property type="component" value="Unassembled WGS sequence"/>
</dbReference>
<dbReference type="EMBL" id="JADNRY010000783">
    <property type="protein sequence ID" value="KAF9027077.1"/>
    <property type="molecule type" value="Genomic_DNA"/>
</dbReference>
<organism evidence="2 3">
    <name type="scientific">Rhodocollybia butyracea</name>
    <dbReference type="NCBI Taxonomy" id="206335"/>
    <lineage>
        <taxon>Eukaryota</taxon>
        <taxon>Fungi</taxon>
        <taxon>Dikarya</taxon>
        <taxon>Basidiomycota</taxon>
        <taxon>Agaricomycotina</taxon>
        <taxon>Agaricomycetes</taxon>
        <taxon>Agaricomycetidae</taxon>
        <taxon>Agaricales</taxon>
        <taxon>Marasmiineae</taxon>
        <taxon>Omphalotaceae</taxon>
        <taxon>Rhodocollybia</taxon>
    </lineage>
</organism>
<feature type="compositionally biased region" description="Basic residues" evidence="1">
    <location>
        <begin position="197"/>
        <end position="211"/>
    </location>
</feature>
<accession>A0A9P5TVX2</accession>
<sequence>MVRPNGPSDTVPAPPPKINTKTKVTTKTKPQTELYDFRVTVYDSVWDKFPSLRGGDKFGITAGIKATLDLKQSIQVRYMNDASKGRSIGVLKFIFVVEALERQRTVVYSGPGGNKHTFTSIYQLKRGVDGIVVSKPRTFETREDEHKPESILTVEAFKKKVDALLKEKVEDPKLVWWEQLKRKIVTLDKAWHDRNRAARQKSKDKHKKKKAAEKSGPAEPAAPEAPAEVSSAGKAAAEPGPAAHEAPVEVSSGKAAAAKPVPARPLSNEAASEKDDVGPGPTLKRQKLV</sequence>
<feature type="region of interest" description="Disordered" evidence="1">
    <location>
        <begin position="195"/>
        <end position="289"/>
    </location>
</feature>
<comment type="caution">
    <text evidence="2">The sequence shown here is derived from an EMBL/GenBank/DDBJ whole genome shotgun (WGS) entry which is preliminary data.</text>
</comment>